<comment type="caution">
    <text evidence="2">The sequence shown here is derived from an EMBL/GenBank/DDBJ whole genome shotgun (WGS) entry which is preliminary data.</text>
</comment>
<organism evidence="2 3">
    <name type="scientific">Nonomuraea spiralis</name>
    <dbReference type="NCBI Taxonomy" id="46182"/>
    <lineage>
        <taxon>Bacteria</taxon>
        <taxon>Bacillati</taxon>
        <taxon>Actinomycetota</taxon>
        <taxon>Actinomycetes</taxon>
        <taxon>Streptosporangiales</taxon>
        <taxon>Streptosporangiaceae</taxon>
        <taxon>Nonomuraea</taxon>
    </lineage>
</organism>
<evidence type="ECO:0000313" key="2">
    <source>
        <dbReference type="EMBL" id="MFB9205388.1"/>
    </source>
</evidence>
<name>A0ABV5ILH1_9ACTN</name>
<accession>A0ABV5ILH1</accession>
<keyword evidence="3" id="KW-1185">Reference proteome</keyword>
<sequence>MALLSDGKRRYTVRQIADRLGVSRATVLPPITYYGGTAKPADEIAVMLPAHTHYVEPFAGSLPVRPAKKPSRLETVDDLDRVPRAGWSARSPPVRRRRSGRAFCSAR</sequence>
<dbReference type="Gene3D" id="3.40.50.150">
    <property type="entry name" value="Vaccinia Virus protein VP39"/>
    <property type="match status" value="1"/>
</dbReference>
<feature type="region of interest" description="Disordered" evidence="1">
    <location>
        <begin position="64"/>
        <end position="107"/>
    </location>
</feature>
<evidence type="ECO:0000313" key="3">
    <source>
        <dbReference type="Proteomes" id="UP001589647"/>
    </source>
</evidence>
<gene>
    <name evidence="2" type="ORF">ACFFV7_29630</name>
</gene>
<dbReference type="RefSeq" id="WP_189652118.1">
    <property type="nucleotide sequence ID" value="NZ_BMRC01000025.1"/>
</dbReference>
<dbReference type="Proteomes" id="UP001589647">
    <property type="component" value="Unassembled WGS sequence"/>
</dbReference>
<proteinExistence type="predicted"/>
<dbReference type="InterPro" id="IPR029063">
    <property type="entry name" value="SAM-dependent_MTases_sf"/>
</dbReference>
<protein>
    <submittedName>
        <fullName evidence="2">Uncharacterized protein</fullName>
    </submittedName>
</protein>
<feature type="compositionally biased region" description="Basic and acidic residues" evidence="1">
    <location>
        <begin position="71"/>
        <end position="83"/>
    </location>
</feature>
<dbReference type="EMBL" id="JBHMEI010000029">
    <property type="protein sequence ID" value="MFB9205388.1"/>
    <property type="molecule type" value="Genomic_DNA"/>
</dbReference>
<reference evidence="2 3" key="1">
    <citation type="submission" date="2024-09" db="EMBL/GenBank/DDBJ databases">
        <authorList>
            <person name="Sun Q."/>
            <person name="Mori K."/>
        </authorList>
    </citation>
    <scope>NUCLEOTIDE SEQUENCE [LARGE SCALE GENOMIC DNA]</scope>
    <source>
        <strain evidence="2 3">CCM 3426</strain>
    </source>
</reference>
<evidence type="ECO:0000256" key="1">
    <source>
        <dbReference type="SAM" id="MobiDB-lite"/>
    </source>
</evidence>